<keyword evidence="2" id="KW-0472">Membrane</keyword>
<dbReference type="Gramene" id="PGSC0003DMT400095771">
    <property type="protein sequence ID" value="PGSC0003DMT400095771"/>
    <property type="gene ID" value="PGSC0003DMG400045342"/>
</dbReference>
<keyword evidence="2" id="KW-0812">Transmembrane</keyword>
<accession>M1DX12</accession>
<reference evidence="4" key="1">
    <citation type="journal article" date="2011" name="Nature">
        <title>Genome sequence and analysis of the tuber crop potato.</title>
        <authorList>
            <consortium name="The Potato Genome Sequencing Consortium"/>
        </authorList>
    </citation>
    <scope>NUCLEOTIDE SEQUENCE [LARGE SCALE GENOMIC DNA]</scope>
    <source>
        <strain evidence="4">cv. DM1-3 516 R44</strain>
    </source>
</reference>
<reference evidence="3" key="2">
    <citation type="submission" date="2015-06" db="UniProtKB">
        <authorList>
            <consortium name="EnsemblPlants"/>
        </authorList>
    </citation>
    <scope>IDENTIFICATION</scope>
    <source>
        <strain evidence="3">DM1-3 516 R44</strain>
    </source>
</reference>
<feature type="transmembrane region" description="Helical" evidence="2">
    <location>
        <begin position="20"/>
        <end position="42"/>
    </location>
</feature>
<feature type="region of interest" description="Disordered" evidence="1">
    <location>
        <begin position="69"/>
        <end position="112"/>
    </location>
</feature>
<sequence>MMMGSGVTFRHTNLDRVRRFDAYMGSGVTSGTLVGIGYHVLISMDNLDRSWMYPGLQLNAAMLASLGAHSPQEAMEPLNHPSSSKNNQGGEDNQEDDESSSDEALDIFDRKL</sequence>
<evidence type="ECO:0000313" key="3">
    <source>
        <dbReference type="EnsemblPlants" id="PGSC0003DMT400095771"/>
    </source>
</evidence>
<evidence type="ECO:0000256" key="1">
    <source>
        <dbReference type="SAM" id="MobiDB-lite"/>
    </source>
</evidence>
<dbReference type="HOGENOM" id="CLU_2150346_0_0_1"/>
<feature type="compositionally biased region" description="Acidic residues" evidence="1">
    <location>
        <begin position="92"/>
        <end position="106"/>
    </location>
</feature>
<keyword evidence="4" id="KW-1185">Reference proteome</keyword>
<dbReference type="PaxDb" id="4113-PGSC0003DMT400095771"/>
<dbReference type="InParanoid" id="M1DX12"/>
<dbReference type="EnsemblPlants" id="PGSC0003DMT400095771">
    <property type="protein sequence ID" value="PGSC0003DMT400095771"/>
    <property type="gene ID" value="PGSC0003DMG400045342"/>
</dbReference>
<dbReference type="Proteomes" id="UP000011115">
    <property type="component" value="Unassembled WGS sequence"/>
</dbReference>
<keyword evidence="2" id="KW-1133">Transmembrane helix</keyword>
<evidence type="ECO:0000313" key="4">
    <source>
        <dbReference type="Proteomes" id="UP000011115"/>
    </source>
</evidence>
<proteinExistence type="predicted"/>
<organism evidence="3 4">
    <name type="scientific">Solanum tuberosum</name>
    <name type="common">Potato</name>
    <dbReference type="NCBI Taxonomy" id="4113"/>
    <lineage>
        <taxon>Eukaryota</taxon>
        <taxon>Viridiplantae</taxon>
        <taxon>Streptophyta</taxon>
        <taxon>Embryophyta</taxon>
        <taxon>Tracheophyta</taxon>
        <taxon>Spermatophyta</taxon>
        <taxon>Magnoliopsida</taxon>
        <taxon>eudicotyledons</taxon>
        <taxon>Gunneridae</taxon>
        <taxon>Pentapetalae</taxon>
        <taxon>asterids</taxon>
        <taxon>lamiids</taxon>
        <taxon>Solanales</taxon>
        <taxon>Solanaceae</taxon>
        <taxon>Solanoideae</taxon>
        <taxon>Solaneae</taxon>
        <taxon>Solanum</taxon>
    </lineage>
</organism>
<dbReference type="AlphaFoldDB" id="M1DX12"/>
<evidence type="ECO:0000256" key="2">
    <source>
        <dbReference type="SAM" id="Phobius"/>
    </source>
</evidence>
<protein>
    <submittedName>
        <fullName evidence="3">'chromo' domain containing protein</fullName>
    </submittedName>
</protein>
<name>M1DX12_SOLTU</name>